<name>A0ABV5V5V2_9MICO</name>
<reference evidence="4 5" key="1">
    <citation type="submission" date="2024-09" db="EMBL/GenBank/DDBJ databases">
        <authorList>
            <person name="Sun Q."/>
            <person name="Mori K."/>
        </authorList>
    </citation>
    <scope>NUCLEOTIDE SEQUENCE [LARGE SCALE GENOMIC DNA]</scope>
    <source>
        <strain evidence="4 5">JCM 12763</strain>
    </source>
</reference>
<keyword evidence="5" id="KW-1185">Reference proteome</keyword>
<feature type="domain" description="MmgE/PrpD N-terminal" evidence="2">
    <location>
        <begin position="6"/>
        <end position="247"/>
    </location>
</feature>
<dbReference type="PANTHER" id="PTHR16943:SF8">
    <property type="entry name" value="2-METHYLCITRATE DEHYDRATASE"/>
    <property type="match status" value="1"/>
</dbReference>
<organism evidence="4 5">
    <name type="scientific">Ornithinimicrobium kibberense</name>
    <dbReference type="NCBI Taxonomy" id="282060"/>
    <lineage>
        <taxon>Bacteria</taxon>
        <taxon>Bacillati</taxon>
        <taxon>Actinomycetota</taxon>
        <taxon>Actinomycetes</taxon>
        <taxon>Micrococcales</taxon>
        <taxon>Ornithinimicrobiaceae</taxon>
        <taxon>Ornithinimicrobium</taxon>
    </lineage>
</organism>
<dbReference type="InterPro" id="IPR045336">
    <property type="entry name" value="MmgE_PrpD_N"/>
</dbReference>
<dbReference type="Pfam" id="PF19305">
    <property type="entry name" value="MmgE_PrpD_C"/>
    <property type="match status" value="1"/>
</dbReference>
<gene>
    <name evidence="4" type="ORF">ACFFN0_14215</name>
</gene>
<comment type="similarity">
    <text evidence="1">Belongs to the PrpD family.</text>
</comment>
<proteinExistence type="inferred from homology"/>
<feature type="domain" description="MmgE/PrpD C-terminal" evidence="3">
    <location>
        <begin position="270"/>
        <end position="429"/>
    </location>
</feature>
<dbReference type="InterPro" id="IPR005656">
    <property type="entry name" value="MmgE_PrpD"/>
</dbReference>
<dbReference type="SUPFAM" id="SSF103378">
    <property type="entry name" value="2-methylcitrate dehydratase PrpD"/>
    <property type="match status" value="1"/>
</dbReference>
<dbReference type="InterPro" id="IPR042183">
    <property type="entry name" value="MmgE/PrpD_sf_1"/>
</dbReference>
<dbReference type="InterPro" id="IPR036148">
    <property type="entry name" value="MmgE/PrpD_sf"/>
</dbReference>
<evidence type="ECO:0000256" key="1">
    <source>
        <dbReference type="ARBA" id="ARBA00006174"/>
    </source>
</evidence>
<dbReference type="Proteomes" id="UP001589613">
    <property type="component" value="Unassembled WGS sequence"/>
</dbReference>
<dbReference type="Gene3D" id="1.10.4100.10">
    <property type="entry name" value="2-methylcitrate dehydratase PrpD"/>
    <property type="match status" value="1"/>
</dbReference>
<dbReference type="EMBL" id="JBHMAX010000025">
    <property type="protein sequence ID" value="MFB9733201.1"/>
    <property type="molecule type" value="Genomic_DNA"/>
</dbReference>
<comment type="caution">
    <text evidence="4">The sequence shown here is derived from an EMBL/GenBank/DDBJ whole genome shotgun (WGS) entry which is preliminary data.</text>
</comment>
<dbReference type="PANTHER" id="PTHR16943">
    <property type="entry name" value="2-METHYLCITRATE DEHYDRATASE-RELATED"/>
    <property type="match status" value="1"/>
</dbReference>
<dbReference type="Pfam" id="PF03972">
    <property type="entry name" value="MmgE_PrpD_N"/>
    <property type="match status" value="1"/>
</dbReference>
<evidence type="ECO:0000259" key="2">
    <source>
        <dbReference type="Pfam" id="PF03972"/>
    </source>
</evidence>
<sequence length="463" mass="48936">MSAVTQELSTFASRLALADVPDPVVDRAILALRDLLGIALSESSSAVTDKLLHVARRSAGQGPCVLPGRGERLSPFWAAAVMGTSTHHAELDDGHRGGHVHPGVTTVPALLMDAQVRESDGEDLLAGLIASYELAIRIGEAISPDAQYDRGFHIPGLVGMLSASAAVARLRRMAPDQTAQVMGCAVLGPITPFLAFSAGRPVKDFYGGWPAAMAILAADLTAAGLGGPHDLLDAPMGWFDVVGAGREAAGRSLEVLGERWRILETYVKVHAACSFSHSPIDAALDLHDPTTPTADIVGVTVATHVFADRLDERRPSTPQGARFSIPWVVAAALARGRVGPNETEPGALQDPELLGLAARVDVVEDTHATRQHLTDDTVRPARVSVRYADGTERVAERTVARGGPENPLSEEEVYARFMSLNEAIKAEKLQKVWDACGNLRADGGLGGLVQALEATGRDITASR</sequence>
<dbReference type="InterPro" id="IPR042188">
    <property type="entry name" value="MmgE/PrpD_sf_2"/>
</dbReference>
<evidence type="ECO:0000313" key="4">
    <source>
        <dbReference type="EMBL" id="MFB9733201.1"/>
    </source>
</evidence>
<dbReference type="RefSeq" id="WP_141339550.1">
    <property type="nucleotide sequence ID" value="NZ_JBHMAX010000025.1"/>
</dbReference>
<dbReference type="Gene3D" id="3.30.1330.120">
    <property type="entry name" value="2-methylcitrate dehydratase PrpD"/>
    <property type="match status" value="1"/>
</dbReference>
<dbReference type="InterPro" id="IPR045337">
    <property type="entry name" value="MmgE_PrpD_C"/>
</dbReference>
<accession>A0ABV5V5V2</accession>
<evidence type="ECO:0000313" key="5">
    <source>
        <dbReference type="Proteomes" id="UP001589613"/>
    </source>
</evidence>
<protein>
    <submittedName>
        <fullName evidence="4">MmgE/PrpD family protein</fullName>
    </submittedName>
</protein>
<evidence type="ECO:0000259" key="3">
    <source>
        <dbReference type="Pfam" id="PF19305"/>
    </source>
</evidence>